<protein>
    <recommendedName>
        <fullName evidence="3">Fungal-type protein kinase domain-containing protein</fullName>
    </recommendedName>
</protein>
<accession>A0A1E3HQT2</accession>
<sequence length="172" mass="19688">MSDKDSDNELKLDLVGCKLHDLEFFDDGKQALPDKSYRAQAAHLITFGEVKKNQSIYQAILQASTYGQATFGSQPNRRGVRFVVISFNDTKVQGAIGEIDMAGIYLTHIHNLKDDYEYTRFWRLLAGMYCSPIDDAGCNRRIRFYSNEAGNMVLEKWSYPQEVWRCSNKTPV</sequence>
<dbReference type="Proteomes" id="UP000094819">
    <property type="component" value="Unassembled WGS sequence"/>
</dbReference>
<evidence type="ECO:0000313" key="1">
    <source>
        <dbReference type="EMBL" id="ODN78076.1"/>
    </source>
</evidence>
<name>A0A1E3HQT2_9TREE</name>
<dbReference type="RefSeq" id="XP_019028029.1">
    <property type="nucleotide sequence ID" value="XM_019179968.1"/>
</dbReference>
<comment type="caution">
    <text evidence="1">The sequence shown here is derived from an EMBL/GenBank/DDBJ whole genome shotgun (WGS) entry which is preliminary data.</text>
</comment>
<reference evidence="1 2" key="1">
    <citation type="submission" date="2016-06" db="EMBL/GenBank/DDBJ databases">
        <title>Evolution of pathogenesis and genome organization in the Tremellales.</title>
        <authorList>
            <person name="Cuomo C."/>
            <person name="Litvintseva A."/>
            <person name="Heitman J."/>
            <person name="Chen Y."/>
            <person name="Sun S."/>
            <person name="Springer D."/>
            <person name="Dromer F."/>
            <person name="Young S."/>
            <person name="Zeng Q."/>
            <person name="Chapman S."/>
            <person name="Gujja S."/>
            <person name="Saif S."/>
            <person name="Birren B."/>
        </authorList>
    </citation>
    <scope>NUCLEOTIDE SEQUENCE [LARGE SCALE GENOMIC DNA]</scope>
    <source>
        <strain evidence="1 2">CBS 7118</strain>
    </source>
</reference>
<organism evidence="1 2">
    <name type="scientific">Cryptococcus wingfieldii CBS 7118</name>
    <dbReference type="NCBI Taxonomy" id="1295528"/>
    <lineage>
        <taxon>Eukaryota</taxon>
        <taxon>Fungi</taxon>
        <taxon>Dikarya</taxon>
        <taxon>Basidiomycota</taxon>
        <taxon>Agaricomycotina</taxon>
        <taxon>Tremellomycetes</taxon>
        <taxon>Tremellales</taxon>
        <taxon>Cryptococcaceae</taxon>
        <taxon>Cryptococcus</taxon>
    </lineage>
</organism>
<evidence type="ECO:0000313" key="2">
    <source>
        <dbReference type="Proteomes" id="UP000094819"/>
    </source>
</evidence>
<dbReference type="AlphaFoldDB" id="A0A1E3HQT2"/>
<evidence type="ECO:0008006" key="3">
    <source>
        <dbReference type="Google" id="ProtNLM"/>
    </source>
</evidence>
<dbReference type="OrthoDB" id="10445741at2759"/>
<keyword evidence="2" id="KW-1185">Reference proteome</keyword>
<proteinExistence type="predicted"/>
<dbReference type="EMBL" id="AWGH01000049">
    <property type="protein sequence ID" value="ODN78076.1"/>
    <property type="molecule type" value="Genomic_DNA"/>
</dbReference>
<dbReference type="GeneID" id="30197206"/>
<gene>
    <name evidence="1" type="ORF">L198_07995</name>
</gene>